<organism evidence="3 4">
    <name type="scientific">Legionella shakespearei DSM 23087</name>
    <dbReference type="NCBI Taxonomy" id="1122169"/>
    <lineage>
        <taxon>Bacteria</taxon>
        <taxon>Pseudomonadati</taxon>
        <taxon>Pseudomonadota</taxon>
        <taxon>Gammaproteobacteria</taxon>
        <taxon>Legionellales</taxon>
        <taxon>Legionellaceae</taxon>
        <taxon>Legionella</taxon>
    </lineage>
</organism>
<name>A0A0W0YHU0_9GAMM</name>
<dbReference type="EMBL" id="LNYW01000073">
    <property type="protein sequence ID" value="KTD56529.1"/>
    <property type="molecule type" value="Genomic_DNA"/>
</dbReference>
<protein>
    <submittedName>
        <fullName evidence="3">Short chain dehydrogenase</fullName>
    </submittedName>
</protein>
<keyword evidence="4" id="KW-1185">Reference proteome</keyword>
<dbReference type="Pfam" id="PF13561">
    <property type="entry name" value="adh_short_C2"/>
    <property type="match status" value="1"/>
</dbReference>
<dbReference type="Proteomes" id="UP000054600">
    <property type="component" value="Unassembled WGS sequence"/>
</dbReference>
<dbReference type="NCBIfam" id="NF005754">
    <property type="entry name" value="PRK07578.1"/>
    <property type="match status" value="1"/>
</dbReference>
<proteinExistence type="inferred from homology"/>
<dbReference type="SUPFAM" id="SSF51735">
    <property type="entry name" value="NAD(P)-binding Rossmann-fold domains"/>
    <property type="match status" value="1"/>
</dbReference>
<evidence type="ECO:0000256" key="2">
    <source>
        <dbReference type="ARBA" id="ARBA00023002"/>
    </source>
</evidence>
<dbReference type="OrthoDB" id="9787486at2"/>
<comment type="similarity">
    <text evidence="1">Belongs to the short-chain dehydrogenases/reductases (SDR) family.</text>
</comment>
<dbReference type="PATRIC" id="fig|1122169.6.peg.3207"/>
<dbReference type="RefSeq" id="WP_018577657.1">
    <property type="nucleotide sequence ID" value="NZ_KB892404.1"/>
</dbReference>
<dbReference type="InterPro" id="IPR036291">
    <property type="entry name" value="NAD(P)-bd_dom_sf"/>
</dbReference>
<dbReference type="AlphaFoldDB" id="A0A0W0YHU0"/>
<evidence type="ECO:0000256" key="1">
    <source>
        <dbReference type="ARBA" id="ARBA00006484"/>
    </source>
</evidence>
<dbReference type="eggNOG" id="COG1028">
    <property type="taxonomic scope" value="Bacteria"/>
</dbReference>
<evidence type="ECO:0000313" key="3">
    <source>
        <dbReference type="EMBL" id="KTD56529.1"/>
    </source>
</evidence>
<keyword evidence="2" id="KW-0560">Oxidoreductase</keyword>
<gene>
    <name evidence="3" type="ORF">Lsha_2788</name>
</gene>
<accession>A0A0W0YHU0</accession>
<evidence type="ECO:0000313" key="4">
    <source>
        <dbReference type="Proteomes" id="UP000054600"/>
    </source>
</evidence>
<dbReference type="CDD" id="cd11731">
    <property type="entry name" value="Lin1944_like_SDR_c"/>
    <property type="match status" value="1"/>
</dbReference>
<sequence length="199" mass="21294">MKVMVIGGTGLIGSAVVNELKPRHEVITVGHSDGEYTVDILQMDSIKALYKKVGKIDALVMATGKVSFVTLAKITCEEMYVGLNSKLMGQVNCVLLGLDYMNDFGSFTLTSGILNHDPIALGVSASMVNGGIDGFVTGAAIEMPRGIRINAVSPTVVTEALDSYGPYFRGYEPVPVERVARAYSKSVEGLQTGQIYHSR</sequence>
<dbReference type="Gene3D" id="3.40.50.720">
    <property type="entry name" value="NAD(P)-binding Rossmann-like Domain"/>
    <property type="match status" value="1"/>
</dbReference>
<dbReference type="InterPro" id="IPR051122">
    <property type="entry name" value="SDR_DHRS6-like"/>
</dbReference>
<dbReference type="STRING" id="1122169.Lsha_2788"/>
<dbReference type="PANTHER" id="PTHR43477">
    <property type="entry name" value="DIHYDROANTICAPSIN 7-DEHYDROGENASE"/>
    <property type="match status" value="1"/>
</dbReference>
<reference evidence="3 4" key="1">
    <citation type="submission" date="2015-11" db="EMBL/GenBank/DDBJ databases">
        <title>Genomic analysis of 38 Legionella species identifies large and diverse effector repertoires.</title>
        <authorList>
            <person name="Burstein D."/>
            <person name="Amaro F."/>
            <person name="Zusman T."/>
            <person name="Lifshitz Z."/>
            <person name="Cohen O."/>
            <person name="Gilbert J.A."/>
            <person name="Pupko T."/>
            <person name="Shuman H.A."/>
            <person name="Segal G."/>
        </authorList>
    </citation>
    <scope>NUCLEOTIDE SEQUENCE [LARGE SCALE GENOMIC DNA]</scope>
    <source>
        <strain evidence="3 4">ATCC 49655</strain>
    </source>
</reference>
<dbReference type="PRINTS" id="PR00081">
    <property type="entry name" value="GDHRDH"/>
</dbReference>
<dbReference type="InterPro" id="IPR002347">
    <property type="entry name" value="SDR_fam"/>
</dbReference>
<comment type="caution">
    <text evidence="3">The sequence shown here is derived from an EMBL/GenBank/DDBJ whole genome shotgun (WGS) entry which is preliminary data.</text>
</comment>
<dbReference type="GO" id="GO:0016491">
    <property type="term" value="F:oxidoreductase activity"/>
    <property type="evidence" value="ECO:0007669"/>
    <property type="project" value="UniProtKB-KW"/>
</dbReference>
<dbReference type="PANTHER" id="PTHR43477:SF1">
    <property type="entry name" value="DIHYDROANTICAPSIN 7-DEHYDROGENASE"/>
    <property type="match status" value="1"/>
</dbReference>